<evidence type="ECO:0000313" key="13">
    <source>
        <dbReference type="RefSeq" id="XP_031570152.1"/>
    </source>
</evidence>
<dbReference type="PRINTS" id="PR00031">
    <property type="entry name" value="HTHREPRESSR"/>
</dbReference>
<dbReference type="PROSITE" id="PS00027">
    <property type="entry name" value="HOMEOBOX_1"/>
    <property type="match status" value="1"/>
</dbReference>
<evidence type="ECO:0000259" key="11">
    <source>
        <dbReference type="PROSITE" id="PS50071"/>
    </source>
</evidence>
<dbReference type="PANTHER" id="PTHR24339:SF67">
    <property type="entry name" value="GNOT1 HOMEODOMAIN PROTEIN-RELATED"/>
    <property type="match status" value="1"/>
</dbReference>
<comment type="subcellular location">
    <subcellularLocation>
        <location evidence="1 9 10">Nucleus</location>
    </subcellularLocation>
</comment>
<evidence type="ECO:0000256" key="2">
    <source>
        <dbReference type="ARBA" id="ARBA00022473"/>
    </source>
</evidence>
<dbReference type="SMART" id="SM00389">
    <property type="entry name" value="HOX"/>
    <property type="match status" value="1"/>
</dbReference>
<feature type="DNA-binding region" description="Homeobox" evidence="9">
    <location>
        <begin position="128"/>
        <end position="187"/>
    </location>
</feature>
<evidence type="ECO:0000256" key="4">
    <source>
        <dbReference type="ARBA" id="ARBA00023015"/>
    </source>
</evidence>
<evidence type="ECO:0000256" key="6">
    <source>
        <dbReference type="ARBA" id="ARBA00023155"/>
    </source>
</evidence>
<evidence type="ECO:0000256" key="8">
    <source>
        <dbReference type="ARBA" id="ARBA00023242"/>
    </source>
</evidence>
<feature type="domain" description="Homeobox" evidence="11">
    <location>
        <begin position="126"/>
        <end position="186"/>
    </location>
</feature>
<dbReference type="PANTHER" id="PTHR24339">
    <property type="entry name" value="HOMEOBOX PROTEIN EMX-RELATED"/>
    <property type="match status" value="1"/>
</dbReference>
<dbReference type="OrthoDB" id="6159439at2759"/>
<evidence type="ECO:0000256" key="7">
    <source>
        <dbReference type="ARBA" id="ARBA00023163"/>
    </source>
</evidence>
<protein>
    <submittedName>
        <fullName evidence="13">Homeobox protein Hox-B4-like</fullName>
    </submittedName>
</protein>
<keyword evidence="2" id="KW-0217">Developmental protein</keyword>
<dbReference type="KEGG" id="aten:116304544"/>
<name>A0A6P8IT89_ACTTE</name>
<accession>A0A6P8IT89</accession>
<dbReference type="GO" id="GO:0005634">
    <property type="term" value="C:nucleus"/>
    <property type="evidence" value="ECO:0007669"/>
    <property type="project" value="UniProtKB-SubCell"/>
</dbReference>
<keyword evidence="4" id="KW-0805">Transcription regulation</keyword>
<keyword evidence="12" id="KW-1185">Reference proteome</keyword>
<evidence type="ECO:0000256" key="1">
    <source>
        <dbReference type="ARBA" id="ARBA00004123"/>
    </source>
</evidence>
<keyword evidence="6 9" id="KW-0371">Homeobox</keyword>
<evidence type="ECO:0000256" key="5">
    <source>
        <dbReference type="ARBA" id="ARBA00023125"/>
    </source>
</evidence>
<dbReference type="GeneID" id="116304544"/>
<dbReference type="FunFam" id="1.10.10.60:FF:000450">
    <property type="entry name" value="Homeobox protein notochord"/>
    <property type="match status" value="1"/>
</dbReference>
<gene>
    <name evidence="13" type="primary">LOC116304544</name>
</gene>
<dbReference type="InterPro" id="IPR000047">
    <property type="entry name" value="HTH_motif"/>
</dbReference>
<dbReference type="GO" id="GO:0000978">
    <property type="term" value="F:RNA polymerase II cis-regulatory region sequence-specific DNA binding"/>
    <property type="evidence" value="ECO:0007669"/>
    <property type="project" value="TreeGrafter"/>
</dbReference>
<keyword evidence="7" id="KW-0804">Transcription</keyword>
<dbReference type="GO" id="GO:0000981">
    <property type="term" value="F:DNA-binding transcription factor activity, RNA polymerase II-specific"/>
    <property type="evidence" value="ECO:0007669"/>
    <property type="project" value="InterPro"/>
</dbReference>
<organism evidence="12 13">
    <name type="scientific">Actinia tenebrosa</name>
    <name type="common">Australian red waratah sea anemone</name>
    <dbReference type="NCBI Taxonomy" id="6105"/>
    <lineage>
        <taxon>Eukaryota</taxon>
        <taxon>Metazoa</taxon>
        <taxon>Cnidaria</taxon>
        <taxon>Anthozoa</taxon>
        <taxon>Hexacorallia</taxon>
        <taxon>Actiniaria</taxon>
        <taxon>Actiniidae</taxon>
        <taxon>Actinia</taxon>
    </lineage>
</organism>
<evidence type="ECO:0000313" key="12">
    <source>
        <dbReference type="Proteomes" id="UP000515163"/>
    </source>
</evidence>
<dbReference type="InterPro" id="IPR050877">
    <property type="entry name" value="EMX-VAX-Noto_Homeobox_TFs"/>
</dbReference>
<dbReference type="InterPro" id="IPR001356">
    <property type="entry name" value="HD"/>
</dbReference>
<dbReference type="PROSITE" id="PS50071">
    <property type="entry name" value="HOMEOBOX_2"/>
    <property type="match status" value="1"/>
</dbReference>
<dbReference type="CDD" id="cd00086">
    <property type="entry name" value="homeodomain"/>
    <property type="match status" value="1"/>
</dbReference>
<dbReference type="RefSeq" id="XP_031570152.1">
    <property type="nucleotide sequence ID" value="XM_031714292.1"/>
</dbReference>
<dbReference type="PROSITE" id="PS51257">
    <property type="entry name" value="PROKAR_LIPOPROTEIN"/>
    <property type="match status" value="1"/>
</dbReference>
<dbReference type="Pfam" id="PF00046">
    <property type="entry name" value="Homeodomain"/>
    <property type="match status" value="1"/>
</dbReference>
<dbReference type="AlphaFoldDB" id="A0A6P8IT89"/>
<dbReference type="InterPro" id="IPR009057">
    <property type="entry name" value="Homeodomain-like_sf"/>
</dbReference>
<keyword evidence="3" id="KW-0678">Repressor</keyword>
<reference evidence="13" key="1">
    <citation type="submission" date="2025-08" db="UniProtKB">
        <authorList>
            <consortium name="RefSeq"/>
        </authorList>
    </citation>
    <scope>IDENTIFICATION</scope>
    <source>
        <tissue evidence="13">Tentacle</tissue>
    </source>
</reference>
<keyword evidence="5 9" id="KW-0238">DNA-binding</keyword>
<sequence>MDQRFFAQTPYQIPFYSYGAGFGCLQRAVTDPAKQTMSSQSNRSTFSIESILTRDSCTRDTDPSESTSIINNERYFRGRGYVHTRFHPYLNLPRTNLGGQTNTFVKASTKNENKEKSAEQNSWCLDKPKRMRTIFTVEQLERMEREFDRQQYMVGTDRFFLANELGLTETQVKVWFQNRRIKWRKNNLEKQHLQLSGTVKTNENAWNEDIIQFD</sequence>
<dbReference type="Gene3D" id="1.10.10.60">
    <property type="entry name" value="Homeodomain-like"/>
    <property type="match status" value="1"/>
</dbReference>
<dbReference type="InterPro" id="IPR017970">
    <property type="entry name" value="Homeobox_CS"/>
</dbReference>
<proteinExistence type="predicted"/>
<dbReference type="InParanoid" id="A0A6P8IT89"/>
<dbReference type="GO" id="GO:0030182">
    <property type="term" value="P:neuron differentiation"/>
    <property type="evidence" value="ECO:0007669"/>
    <property type="project" value="TreeGrafter"/>
</dbReference>
<evidence type="ECO:0000256" key="10">
    <source>
        <dbReference type="RuleBase" id="RU000682"/>
    </source>
</evidence>
<evidence type="ECO:0000256" key="9">
    <source>
        <dbReference type="PROSITE-ProRule" id="PRU00108"/>
    </source>
</evidence>
<dbReference type="SUPFAM" id="SSF46689">
    <property type="entry name" value="Homeodomain-like"/>
    <property type="match status" value="1"/>
</dbReference>
<dbReference type="Proteomes" id="UP000515163">
    <property type="component" value="Unplaced"/>
</dbReference>
<evidence type="ECO:0000256" key="3">
    <source>
        <dbReference type="ARBA" id="ARBA00022491"/>
    </source>
</evidence>
<keyword evidence="8 9" id="KW-0539">Nucleus</keyword>